<keyword evidence="2" id="KW-1185">Reference proteome</keyword>
<organism evidence="1 2">
    <name type="scientific">Mycolicibacterium arenosum</name>
    <dbReference type="NCBI Taxonomy" id="2952157"/>
    <lineage>
        <taxon>Bacteria</taxon>
        <taxon>Bacillati</taxon>
        <taxon>Actinomycetota</taxon>
        <taxon>Actinomycetes</taxon>
        <taxon>Mycobacteriales</taxon>
        <taxon>Mycobacteriaceae</taxon>
        <taxon>Mycolicibacterium</taxon>
    </lineage>
</organism>
<dbReference type="Gene3D" id="3.40.50.2000">
    <property type="entry name" value="Glycogen Phosphorylase B"/>
    <property type="match status" value="2"/>
</dbReference>
<evidence type="ECO:0000313" key="1">
    <source>
        <dbReference type="EMBL" id="MCP9273788.1"/>
    </source>
</evidence>
<evidence type="ECO:0000313" key="2">
    <source>
        <dbReference type="Proteomes" id="UP001651690"/>
    </source>
</evidence>
<dbReference type="RefSeq" id="WP_255061094.1">
    <property type="nucleotide sequence ID" value="NZ_JANDBD010000006.1"/>
</dbReference>
<reference evidence="1 2" key="1">
    <citation type="submission" date="2022-06" db="EMBL/GenBank/DDBJ databases">
        <title>Mycolicibacterium sp. CAU 1645 isolated from seawater.</title>
        <authorList>
            <person name="Kim W."/>
        </authorList>
    </citation>
    <scope>NUCLEOTIDE SEQUENCE [LARGE SCALE GENOMIC DNA]</scope>
    <source>
        <strain evidence="1 2">CAU 1645</strain>
    </source>
</reference>
<dbReference type="Proteomes" id="UP001651690">
    <property type="component" value="Unassembled WGS sequence"/>
</dbReference>
<dbReference type="EMBL" id="JANDBD010000006">
    <property type="protein sequence ID" value="MCP9273788.1"/>
    <property type="molecule type" value="Genomic_DNA"/>
</dbReference>
<accession>A0ABT1M3P6</accession>
<proteinExistence type="predicted"/>
<name>A0ABT1M3P6_9MYCO</name>
<comment type="caution">
    <text evidence="1">The sequence shown here is derived from an EMBL/GenBank/DDBJ whole genome shotgun (WGS) entry which is preliminary data.</text>
</comment>
<sequence length="376" mass="40138">MGATLQDYRLVFVGPMLGHSAVGDYAEDIVTAVRPYFGDVAQVRTGGPGEDTLADARRHRRAVAQLIADAPAGRVLVHAELSTAAISPFWATAGLRGVPVTGTVHDPPQGVWMPARTRFVAKSRLLNHGIHYPARPLSRKLEGAVYRDRTLFALTETGRQSIARVYPSTHTRYIPHVVRDRPDITPAHERPRAVGFFGHVYRGKGFEQIERLRALLPADIGIRVAGRGTEDLPAIAGVEILGPVDGAAEDAFFASVRAIVVPYGKRHFYADSFAASGVVAHATAYCTPQICTDYAALVELDEAAGAVVARVNQAGAPADSDTVTNALASAITGLLDDDARMAELSANSARTRQQRSAARTGEAFAAAWTETLGLDG</sequence>
<protein>
    <submittedName>
        <fullName evidence="1">Glycosyltransferase family 1 protein</fullName>
    </submittedName>
</protein>
<gene>
    <name evidence="1" type="ORF">NM203_16485</name>
</gene>
<dbReference type="SUPFAM" id="SSF53756">
    <property type="entry name" value="UDP-Glycosyltransferase/glycogen phosphorylase"/>
    <property type="match status" value="1"/>
</dbReference>